<keyword evidence="2" id="KW-1185">Reference proteome</keyword>
<name>A0A4C1W5W5_EUMVA</name>
<comment type="caution">
    <text evidence="1">The sequence shown here is derived from an EMBL/GenBank/DDBJ whole genome shotgun (WGS) entry which is preliminary data.</text>
</comment>
<reference evidence="1 2" key="1">
    <citation type="journal article" date="2019" name="Commun. Biol.">
        <title>The bagworm genome reveals a unique fibroin gene that provides high tensile strength.</title>
        <authorList>
            <person name="Kono N."/>
            <person name="Nakamura H."/>
            <person name="Ohtoshi R."/>
            <person name="Tomita M."/>
            <person name="Numata K."/>
            <person name="Arakawa K."/>
        </authorList>
    </citation>
    <scope>NUCLEOTIDE SEQUENCE [LARGE SCALE GENOMIC DNA]</scope>
</reference>
<dbReference type="Proteomes" id="UP000299102">
    <property type="component" value="Unassembled WGS sequence"/>
</dbReference>
<protein>
    <submittedName>
        <fullName evidence="1">Uncharacterized protein</fullName>
    </submittedName>
</protein>
<evidence type="ECO:0000313" key="1">
    <source>
        <dbReference type="EMBL" id="GBP45919.1"/>
    </source>
</evidence>
<proteinExistence type="predicted"/>
<dbReference type="EMBL" id="BGZK01000474">
    <property type="protein sequence ID" value="GBP45919.1"/>
    <property type="molecule type" value="Genomic_DNA"/>
</dbReference>
<dbReference type="AlphaFoldDB" id="A0A4C1W5W5"/>
<evidence type="ECO:0000313" key="2">
    <source>
        <dbReference type="Proteomes" id="UP000299102"/>
    </source>
</evidence>
<sequence>MQIVCNSSFTAEVSYHNRPFTISEKRAKNLSGFRCYSSKEAREIFSLLISLFCGPPVDENAASPPRSRRPAAGDVLCELSSSILYDRVLQVKRILREGELLSGREWNQCNNLAYPLVEDIQRQP</sequence>
<gene>
    <name evidence="1" type="ORF">EVAR_41220_1</name>
</gene>
<organism evidence="1 2">
    <name type="scientific">Eumeta variegata</name>
    <name type="common">Bagworm moth</name>
    <name type="synonym">Eumeta japonica</name>
    <dbReference type="NCBI Taxonomy" id="151549"/>
    <lineage>
        <taxon>Eukaryota</taxon>
        <taxon>Metazoa</taxon>
        <taxon>Ecdysozoa</taxon>
        <taxon>Arthropoda</taxon>
        <taxon>Hexapoda</taxon>
        <taxon>Insecta</taxon>
        <taxon>Pterygota</taxon>
        <taxon>Neoptera</taxon>
        <taxon>Endopterygota</taxon>
        <taxon>Lepidoptera</taxon>
        <taxon>Glossata</taxon>
        <taxon>Ditrysia</taxon>
        <taxon>Tineoidea</taxon>
        <taxon>Psychidae</taxon>
        <taxon>Oiketicinae</taxon>
        <taxon>Eumeta</taxon>
    </lineage>
</organism>
<accession>A0A4C1W5W5</accession>